<sequence length="91" mass="9018">MAPVNCCAADPPPAAAVPCSDPQARRVPEIPAVACGCSPAAPSAAAAAGDPGISFLEAPIHNGVDPKIPDNRPTAAPSMSILEDTRHPVAS</sequence>
<reference evidence="2" key="1">
    <citation type="journal article" date="2013" name="Nat. Commun.">
        <title>Whole-genome sequencing of Oryza brachyantha reveals mechanisms underlying Oryza genome evolution.</title>
        <authorList>
            <person name="Chen J."/>
            <person name="Huang Q."/>
            <person name="Gao D."/>
            <person name="Wang J."/>
            <person name="Lang Y."/>
            <person name="Liu T."/>
            <person name="Li B."/>
            <person name="Bai Z."/>
            <person name="Luis Goicoechea J."/>
            <person name="Liang C."/>
            <person name="Chen C."/>
            <person name="Zhang W."/>
            <person name="Sun S."/>
            <person name="Liao Y."/>
            <person name="Zhang X."/>
            <person name="Yang L."/>
            <person name="Song C."/>
            <person name="Wang M."/>
            <person name="Shi J."/>
            <person name="Liu G."/>
            <person name="Liu J."/>
            <person name="Zhou H."/>
            <person name="Zhou W."/>
            <person name="Yu Q."/>
            <person name="An N."/>
            <person name="Chen Y."/>
            <person name="Cai Q."/>
            <person name="Wang B."/>
            <person name="Liu B."/>
            <person name="Min J."/>
            <person name="Huang Y."/>
            <person name="Wu H."/>
            <person name="Li Z."/>
            <person name="Zhang Y."/>
            <person name="Yin Y."/>
            <person name="Song W."/>
            <person name="Jiang J."/>
            <person name="Jackson S.A."/>
            <person name="Wing R.A."/>
            <person name="Wang J."/>
            <person name="Chen M."/>
        </authorList>
    </citation>
    <scope>NUCLEOTIDE SEQUENCE [LARGE SCALE GENOMIC DNA]</scope>
    <source>
        <strain evidence="2">cv. IRGC 101232</strain>
    </source>
</reference>
<evidence type="ECO:0000313" key="2">
    <source>
        <dbReference type="EnsemblPlants" id="OB06G27290.1"/>
    </source>
</evidence>
<organism evidence="2">
    <name type="scientific">Oryza brachyantha</name>
    <name type="common">malo sina</name>
    <dbReference type="NCBI Taxonomy" id="4533"/>
    <lineage>
        <taxon>Eukaryota</taxon>
        <taxon>Viridiplantae</taxon>
        <taxon>Streptophyta</taxon>
        <taxon>Embryophyta</taxon>
        <taxon>Tracheophyta</taxon>
        <taxon>Spermatophyta</taxon>
        <taxon>Magnoliopsida</taxon>
        <taxon>Liliopsida</taxon>
        <taxon>Poales</taxon>
        <taxon>Poaceae</taxon>
        <taxon>BOP clade</taxon>
        <taxon>Oryzoideae</taxon>
        <taxon>Oryzeae</taxon>
        <taxon>Oryzinae</taxon>
        <taxon>Oryza</taxon>
    </lineage>
</organism>
<keyword evidence="3" id="KW-1185">Reference proteome</keyword>
<evidence type="ECO:0000256" key="1">
    <source>
        <dbReference type="SAM" id="MobiDB-lite"/>
    </source>
</evidence>
<feature type="region of interest" description="Disordered" evidence="1">
    <location>
        <begin position="63"/>
        <end position="91"/>
    </location>
</feature>
<dbReference type="HOGENOM" id="CLU_2430607_0_0_1"/>
<reference evidence="2" key="2">
    <citation type="submission" date="2013-04" db="UniProtKB">
        <authorList>
            <consortium name="EnsemblPlants"/>
        </authorList>
    </citation>
    <scope>IDENTIFICATION</scope>
</reference>
<evidence type="ECO:0000313" key="3">
    <source>
        <dbReference type="Proteomes" id="UP000006038"/>
    </source>
</evidence>
<dbReference type="Gramene" id="OB06G27290.1">
    <property type="protein sequence ID" value="OB06G27290.1"/>
    <property type="gene ID" value="OB06G27290"/>
</dbReference>
<accession>J3MFD5</accession>
<proteinExistence type="predicted"/>
<dbReference type="AlphaFoldDB" id="J3MFD5"/>
<dbReference type="Proteomes" id="UP000006038">
    <property type="component" value="Chromosome 6"/>
</dbReference>
<protein>
    <submittedName>
        <fullName evidence="2">Uncharacterized protein</fullName>
    </submittedName>
</protein>
<name>J3MFD5_ORYBR</name>
<dbReference type="EnsemblPlants" id="OB06G27290.1">
    <property type="protein sequence ID" value="OB06G27290.1"/>
    <property type="gene ID" value="OB06G27290"/>
</dbReference>